<evidence type="ECO:0000256" key="13">
    <source>
        <dbReference type="SAM" id="MobiDB-lite"/>
    </source>
</evidence>
<evidence type="ECO:0000256" key="4">
    <source>
        <dbReference type="ARBA" id="ARBA00022737"/>
    </source>
</evidence>
<evidence type="ECO:0000256" key="2">
    <source>
        <dbReference type="ARBA" id="ARBA00006991"/>
    </source>
</evidence>
<evidence type="ECO:0000259" key="14">
    <source>
        <dbReference type="PROSITE" id="PS50157"/>
    </source>
</evidence>
<dbReference type="InterPro" id="IPR036236">
    <property type="entry name" value="Znf_C2H2_sf"/>
</dbReference>
<evidence type="ECO:0000256" key="12">
    <source>
        <dbReference type="SAM" id="Coils"/>
    </source>
</evidence>
<dbReference type="GO" id="GO:0000981">
    <property type="term" value="F:DNA-binding transcription factor activity, RNA polymerase II-specific"/>
    <property type="evidence" value="ECO:0007669"/>
    <property type="project" value="TreeGrafter"/>
</dbReference>
<evidence type="ECO:0000256" key="10">
    <source>
        <dbReference type="ARBA" id="ARBA00023242"/>
    </source>
</evidence>
<proteinExistence type="inferred from homology"/>
<dbReference type="InterPro" id="IPR013087">
    <property type="entry name" value="Znf_C2H2_type"/>
</dbReference>
<dbReference type="PANTHER" id="PTHR23235">
    <property type="entry name" value="KRUEPPEL-LIKE TRANSCRIPTION FACTOR"/>
    <property type="match status" value="1"/>
</dbReference>
<dbReference type="SUPFAM" id="SSF57667">
    <property type="entry name" value="beta-beta-alpha zinc fingers"/>
    <property type="match status" value="2"/>
</dbReference>
<evidence type="ECO:0000256" key="9">
    <source>
        <dbReference type="ARBA" id="ARBA00023163"/>
    </source>
</evidence>
<evidence type="ECO:0000313" key="15">
    <source>
        <dbReference type="EMBL" id="KAI5618070.1"/>
    </source>
</evidence>
<evidence type="ECO:0000256" key="8">
    <source>
        <dbReference type="ARBA" id="ARBA00023125"/>
    </source>
</evidence>
<gene>
    <name evidence="15" type="ORF">C0J50_22659</name>
</gene>
<feature type="domain" description="C2H2-type" evidence="14">
    <location>
        <begin position="228"/>
        <end position="255"/>
    </location>
</feature>
<dbReference type="AlphaFoldDB" id="A0AAD5FIC9"/>
<dbReference type="PROSITE" id="PS50157">
    <property type="entry name" value="ZINC_FINGER_C2H2_2"/>
    <property type="match status" value="3"/>
</dbReference>
<feature type="compositionally biased region" description="Basic and acidic residues" evidence="13">
    <location>
        <begin position="94"/>
        <end position="105"/>
    </location>
</feature>
<comment type="subcellular location">
    <subcellularLocation>
        <location evidence="1">Nucleus</location>
    </subcellularLocation>
</comment>
<feature type="domain" description="C2H2-type" evidence="14">
    <location>
        <begin position="200"/>
        <end position="227"/>
    </location>
</feature>
<dbReference type="GO" id="GO:0008270">
    <property type="term" value="F:zinc ion binding"/>
    <property type="evidence" value="ECO:0007669"/>
    <property type="project" value="UniProtKB-KW"/>
</dbReference>
<keyword evidence="6" id="KW-0862">Zinc</keyword>
<dbReference type="Gene3D" id="3.30.160.60">
    <property type="entry name" value="Classic Zinc Finger"/>
    <property type="match status" value="3"/>
</dbReference>
<comment type="caution">
    <text evidence="15">The sequence shown here is derived from an EMBL/GenBank/DDBJ whole genome shotgun (WGS) entry which is preliminary data.</text>
</comment>
<dbReference type="SMART" id="SM00355">
    <property type="entry name" value="ZnF_C2H2"/>
    <property type="match status" value="3"/>
</dbReference>
<evidence type="ECO:0000256" key="11">
    <source>
        <dbReference type="PROSITE-ProRule" id="PRU00042"/>
    </source>
</evidence>
<keyword evidence="16" id="KW-1185">Reference proteome</keyword>
<dbReference type="Proteomes" id="UP001205998">
    <property type="component" value="Unassembled WGS sequence"/>
</dbReference>
<dbReference type="Pfam" id="PF00096">
    <property type="entry name" value="zf-C2H2"/>
    <property type="match status" value="3"/>
</dbReference>
<feature type="domain" description="C2H2-type" evidence="14">
    <location>
        <begin position="256"/>
        <end position="283"/>
    </location>
</feature>
<dbReference type="FunFam" id="3.30.160.60:FF:001954">
    <property type="entry name" value="Zinc finger protein 787"/>
    <property type="match status" value="1"/>
</dbReference>
<evidence type="ECO:0000313" key="16">
    <source>
        <dbReference type="Proteomes" id="UP001205998"/>
    </source>
</evidence>
<keyword evidence="8" id="KW-0238">DNA-binding</keyword>
<feature type="coiled-coil region" evidence="12">
    <location>
        <begin position="3"/>
        <end position="66"/>
    </location>
</feature>
<keyword evidence="3" id="KW-0479">Metal-binding</keyword>
<keyword evidence="9" id="KW-0804">Transcription</keyword>
<dbReference type="PANTHER" id="PTHR23235:SF152">
    <property type="entry name" value="SI:DKEY-210J14.3"/>
    <property type="match status" value="1"/>
</dbReference>
<evidence type="ECO:0000256" key="5">
    <source>
        <dbReference type="ARBA" id="ARBA00022771"/>
    </source>
</evidence>
<dbReference type="GO" id="GO:0000978">
    <property type="term" value="F:RNA polymerase II cis-regulatory region sequence-specific DNA binding"/>
    <property type="evidence" value="ECO:0007669"/>
    <property type="project" value="TreeGrafter"/>
</dbReference>
<feature type="region of interest" description="Disordered" evidence="13">
    <location>
        <begin position="73"/>
        <end position="112"/>
    </location>
</feature>
<evidence type="ECO:0000256" key="6">
    <source>
        <dbReference type="ARBA" id="ARBA00022833"/>
    </source>
</evidence>
<evidence type="ECO:0000256" key="3">
    <source>
        <dbReference type="ARBA" id="ARBA00022723"/>
    </source>
</evidence>
<dbReference type="FunFam" id="3.30.160.60:FF:001498">
    <property type="entry name" value="Zinc finger protein 404"/>
    <property type="match status" value="1"/>
</dbReference>
<keyword evidence="4" id="KW-0677">Repeat</keyword>
<keyword evidence="5 11" id="KW-0863">Zinc-finger</keyword>
<protein>
    <submittedName>
        <fullName evidence="15">Zinc finger protein 1117</fullName>
    </submittedName>
</protein>
<comment type="similarity">
    <text evidence="2">Belongs to the krueppel C2H2-type zinc-finger protein family.</text>
</comment>
<name>A0AAD5FIC9_SILAS</name>
<evidence type="ECO:0000256" key="1">
    <source>
        <dbReference type="ARBA" id="ARBA00004123"/>
    </source>
</evidence>
<organism evidence="15 16">
    <name type="scientific">Silurus asotus</name>
    <name type="common">Amur catfish</name>
    <name type="synonym">Parasilurus asotus</name>
    <dbReference type="NCBI Taxonomy" id="30991"/>
    <lineage>
        <taxon>Eukaryota</taxon>
        <taxon>Metazoa</taxon>
        <taxon>Chordata</taxon>
        <taxon>Craniata</taxon>
        <taxon>Vertebrata</taxon>
        <taxon>Euteleostomi</taxon>
        <taxon>Actinopterygii</taxon>
        <taxon>Neopterygii</taxon>
        <taxon>Teleostei</taxon>
        <taxon>Ostariophysi</taxon>
        <taxon>Siluriformes</taxon>
        <taxon>Siluridae</taxon>
        <taxon>Silurus</taxon>
    </lineage>
</organism>
<sequence length="292" mass="33777">MEMSKAERLNERVNELLAAAVQRVLEAVRDTVREYEETSVRTRRENERLRRRVHELQEQLDRDRDIAVSQITAQLRVSPPPAPSGQKKPLFSRQSEDKPCFKEEPLNDGQNGSLAAEIKTETEQSDYPGVNEPVLEPVLQNSYFSCTNLQFHPSQSEADFPAALCNNSNNNTADTLDTFVEHFPFEDDAWRQQSRADERHVCLLCGKNFNRLANLRIHQRCHTGEKPYMCSHCGRRFSHSGNLQKHKRVHTGERPYHCPQCSKSFCQSSHLKKHQMVHTGRHVPIQRRNLEL</sequence>
<dbReference type="EMBL" id="MU551697">
    <property type="protein sequence ID" value="KAI5618070.1"/>
    <property type="molecule type" value="Genomic_DNA"/>
</dbReference>
<keyword evidence="7" id="KW-0805">Transcription regulation</keyword>
<reference evidence="15" key="1">
    <citation type="submission" date="2018-07" db="EMBL/GenBank/DDBJ databases">
        <title>Comparative genomics of catfishes provides insights into carnivory and benthic adaptation.</title>
        <authorList>
            <person name="Zhang Y."/>
            <person name="Wang D."/>
            <person name="Peng Z."/>
            <person name="Zheng S."/>
            <person name="Shao F."/>
            <person name="Tao W."/>
        </authorList>
    </citation>
    <scope>NUCLEOTIDE SEQUENCE</scope>
    <source>
        <strain evidence="15">Chongqing</strain>
    </source>
</reference>
<keyword evidence="12" id="KW-0175">Coiled coil</keyword>
<dbReference type="FunFam" id="3.30.160.60:FF:002343">
    <property type="entry name" value="Zinc finger protein 33A"/>
    <property type="match status" value="1"/>
</dbReference>
<dbReference type="PROSITE" id="PS00028">
    <property type="entry name" value="ZINC_FINGER_C2H2_1"/>
    <property type="match status" value="3"/>
</dbReference>
<evidence type="ECO:0000256" key="7">
    <source>
        <dbReference type="ARBA" id="ARBA00023015"/>
    </source>
</evidence>
<keyword evidence="10" id="KW-0539">Nucleus</keyword>
<accession>A0AAD5FIC9</accession>
<dbReference type="GO" id="GO:0005634">
    <property type="term" value="C:nucleus"/>
    <property type="evidence" value="ECO:0007669"/>
    <property type="project" value="UniProtKB-SubCell"/>
</dbReference>